<accession>A0ABU7XJX7</accession>
<organism evidence="4 5">
    <name type="scientific">Methylocystis borbori</name>
    <dbReference type="NCBI Taxonomy" id="3118750"/>
    <lineage>
        <taxon>Bacteria</taxon>
        <taxon>Pseudomonadati</taxon>
        <taxon>Pseudomonadota</taxon>
        <taxon>Alphaproteobacteria</taxon>
        <taxon>Hyphomicrobiales</taxon>
        <taxon>Methylocystaceae</taxon>
        <taxon>Methylocystis</taxon>
    </lineage>
</organism>
<proteinExistence type="predicted"/>
<comment type="caution">
    <text evidence="4">The sequence shown here is derived from an EMBL/GenBank/DDBJ whole genome shotgun (WGS) entry which is preliminary data.</text>
</comment>
<comment type="cofactor">
    <cofactor evidence="1">
        <name>pyridoxal 5'-phosphate</name>
        <dbReference type="ChEBI" id="CHEBI:597326"/>
    </cofactor>
</comment>
<name>A0ABU7XJX7_9HYPH</name>
<dbReference type="Proteomes" id="UP001350748">
    <property type="component" value="Unassembled WGS sequence"/>
</dbReference>
<evidence type="ECO:0000313" key="4">
    <source>
        <dbReference type="EMBL" id="MEF3367684.1"/>
    </source>
</evidence>
<keyword evidence="2" id="KW-0663">Pyridoxal phosphate</keyword>
<dbReference type="Pfam" id="PF00291">
    <property type="entry name" value="PALP"/>
    <property type="match status" value="1"/>
</dbReference>
<evidence type="ECO:0000256" key="2">
    <source>
        <dbReference type="ARBA" id="ARBA00022898"/>
    </source>
</evidence>
<evidence type="ECO:0000256" key="1">
    <source>
        <dbReference type="ARBA" id="ARBA00001933"/>
    </source>
</evidence>
<dbReference type="CDD" id="cd01561">
    <property type="entry name" value="CBS_like"/>
    <property type="match status" value="1"/>
</dbReference>
<dbReference type="InterPro" id="IPR001926">
    <property type="entry name" value="TrpB-like_PALP"/>
</dbReference>
<dbReference type="PANTHER" id="PTHR10314">
    <property type="entry name" value="CYSTATHIONINE BETA-SYNTHASE"/>
    <property type="match status" value="1"/>
</dbReference>
<feature type="non-terminal residue" evidence="4">
    <location>
        <position position="188"/>
    </location>
</feature>
<reference evidence="4 5" key="1">
    <citation type="submission" date="2024-02" db="EMBL/GenBank/DDBJ databases">
        <authorList>
            <person name="Grouzdev D."/>
        </authorList>
    </citation>
    <scope>NUCLEOTIDE SEQUENCE [LARGE SCALE GENOMIC DNA]</scope>
    <source>
        <strain evidence="4 5">9N</strain>
    </source>
</reference>
<dbReference type="SUPFAM" id="SSF53686">
    <property type="entry name" value="Tryptophan synthase beta subunit-like PLP-dependent enzymes"/>
    <property type="match status" value="1"/>
</dbReference>
<dbReference type="Gene3D" id="3.40.50.1100">
    <property type="match status" value="2"/>
</dbReference>
<gene>
    <name evidence="4" type="ORF">V3H18_14185</name>
</gene>
<evidence type="ECO:0000313" key="5">
    <source>
        <dbReference type="Proteomes" id="UP001350748"/>
    </source>
</evidence>
<feature type="domain" description="Tryptophan synthase beta chain-like PALP" evidence="3">
    <location>
        <begin position="22"/>
        <end position="187"/>
    </location>
</feature>
<dbReference type="RefSeq" id="WP_332082727.1">
    <property type="nucleotide sequence ID" value="NZ_JAZHYN010000053.1"/>
</dbReference>
<dbReference type="InterPro" id="IPR050214">
    <property type="entry name" value="Cys_Synth/Cystath_Beta-Synth"/>
</dbReference>
<protein>
    <submittedName>
        <fullName evidence="4">Pyridoxal-phosphate dependent enzyme</fullName>
    </submittedName>
</protein>
<evidence type="ECO:0000259" key="3">
    <source>
        <dbReference type="Pfam" id="PF00291"/>
    </source>
</evidence>
<keyword evidence="5" id="KW-1185">Reference proteome</keyword>
<sequence>MSQTPSYTPPAKPGRGRIYDSITQTIGDTPLVRLDRLTRAKGVRANLLAKLEFFNPIASVKDRIGVGMIDALEKQGKIVPGQTVLIEPTSGNTGIALAFVAAARGYRLILVMPESMSLERRKMLALLGAELVLTPASQGMKGALAKADELVGQNPGAVIPQQFENPANPEIHRLTTAEEIWSDTQGEV</sequence>
<dbReference type="InterPro" id="IPR036052">
    <property type="entry name" value="TrpB-like_PALP_sf"/>
</dbReference>
<dbReference type="EMBL" id="JAZHYN010000053">
    <property type="protein sequence ID" value="MEF3367684.1"/>
    <property type="molecule type" value="Genomic_DNA"/>
</dbReference>